<organism evidence="1 2">
    <name type="scientific">Metarhizobium album</name>
    <dbReference type="NCBI Taxonomy" id="2182425"/>
    <lineage>
        <taxon>Bacteria</taxon>
        <taxon>Pseudomonadati</taxon>
        <taxon>Pseudomonadota</taxon>
        <taxon>Alphaproteobacteria</taxon>
        <taxon>Hyphomicrobiales</taxon>
        <taxon>Rhizobiaceae</taxon>
        <taxon>Metarhizobium</taxon>
    </lineage>
</organism>
<dbReference type="AlphaFoldDB" id="A0A2U2DQC6"/>
<reference evidence="1 2" key="1">
    <citation type="submission" date="2018-05" db="EMBL/GenBank/DDBJ databases">
        <title>The draft genome of strain NS-104.</title>
        <authorList>
            <person name="Hang P."/>
            <person name="Jiang J."/>
        </authorList>
    </citation>
    <scope>NUCLEOTIDE SEQUENCE [LARGE SCALE GENOMIC DNA]</scope>
    <source>
        <strain evidence="1 2">NS-104</strain>
    </source>
</reference>
<evidence type="ECO:0000313" key="2">
    <source>
        <dbReference type="Proteomes" id="UP000245252"/>
    </source>
</evidence>
<dbReference type="EMBL" id="QFBC01000006">
    <property type="protein sequence ID" value="PWE55514.1"/>
    <property type="molecule type" value="Genomic_DNA"/>
</dbReference>
<sequence>MDNRRTCELMQNALDILTEGTRTANLRREFQYDELEQAAIQEALGIAADLPSQERKAWEFMASPLVEMSEQLDAPPLRFPSYETFLGLLRTKIAATEVAAQGETVG</sequence>
<comment type="caution">
    <text evidence="1">The sequence shown here is derived from an EMBL/GenBank/DDBJ whole genome shotgun (WGS) entry which is preliminary data.</text>
</comment>
<accession>A0A2U2DQC6</accession>
<evidence type="ECO:0000313" key="1">
    <source>
        <dbReference type="EMBL" id="PWE55514.1"/>
    </source>
</evidence>
<keyword evidence="2" id="KW-1185">Reference proteome</keyword>
<protein>
    <submittedName>
        <fullName evidence="1">Uncharacterized protein</fullName>
    </submittedName>
</protein>
<name>A0A2U2DQC6_9HYPH</name>
<gene>
    <name evidence="1" type="ORF">DEM27_15810</name>
</gene>
<proteinExistence type="predicted"/>
<dbReference type="Proteomes" id="UP000245252">
    <property type="component" value="Unassembled WGS sequence"/>
</dbReference>